<accession>A0A7T0G3P7</accession>
<dbReference type="InterPro" id="IPR002881">
    <property type="entry name" value="DUF58"/>
</dbReference>
<dbReference type="Proteomes" id="UP000594464">
    <property type="component" value="Chromosome"/>
</dbReference>
<reference evidence="3" key="1">
    <citation type="submission" date="2020-02" db="EMBL/GenBank/DDBJ databases">
        <title>Genomic and physiological characterization of two novel Nitrospinaceae genera.</title>
        <authorList>
            <person name="Mueller A.J."/>
            <person name="Jung M.-Y."/>
            <person name="Strachan C.R."/>
            <person name="Herbold C.W."/>
            <person name="Kirkegaard R.H."/>
            <person name="Daims H."/>
        </authorList>
    </citation>
    <scope>NUCLEOTIDE SEQUENCE [LARGE SCALE GENOMIC DNA]</scope>
</reference>
<protein>
    <submittedName>
        <fullName evidence="2">DUF58 domain-containing protein</fullName>
    </submittedName>
</protein>
<dbReference type="PANTHER" id="PTHR33608:SF6">
    <property type="entry name" value="BLL2464 PROTEIN"/>
    <property type="match status" value="1"/>
</dbReference>
<evidence type="ECO:0000259" key="1">
    <source>
        <dbReference type="SMART" id="SM00327"/>
    </source>
</evidence>
<proteinExistence type="predicted"/>
<dbReference type="PANTHER" id="PTHR33608">
    <property type="entry name" value="BLL2464 PROTEIN"/>
    <property type="match status" value="1"/>
</dbReference>
<dbReference type="SMART" id="SM00327">
    <property type="entry name" value="VWA"/>
    <property type="match status" value="1"/>
</dbReference>
<dbReference type="AlphaFoldDB" id="A0A7T0G3P7"/>
<dbReference type="SUPFAM" id="SSF53300">
    <property type="entry name" value="vWA-like"/>
    <property type="match status" value="1"/>
</dbReference>
<dbReference type="CDD" id="cd00198">
    <property type="entry name" value="vWFA"/>
    <property type="match status" value="1"/>
</dbReference>
<dbReference type="KEGG" id="nva:G3M78_09665"/>
<name>A0A7T0G3P7_9BACT</name>
<evidence type="ECO:0000313" key="2">
    <source>
        <dbReference type="EMBL" id="QPJ65645.1"/>
    </source>
</evidence>
<gene>
    <name evidence="2" type="ORF">G3M78_09665</name>
</gene>
<evidence type="ECO:0000313" key="3">
    <source>
        <dbReference type="Proteomes" id="UP000594464"/>
    </source>
</evidence>
<dbReference type="Pfam" id="PF01882">
    <property type="entry name" value="DUF58"/>
    <property type="match status" value="1"/>
</dbReference>
<dbReference type="InterPro" id="IPR036465">
    <property type="entry name" value="vWFA_dom_sf"/>
</dbReference>
<sequence>MALNAFSKIRDFLLPPPLHEAPTTQTASSELLKRVRAIQIKTNHLVDDVMAGEYHTAFKGRGMEFSEVREYQPEDDVRLIDWNVSARMNQPYVKEFIEERELTVMLMVDASASGNFGSVQKRKNEIAAETASILAFAAIKNNDKIGLIVFTDRIERFIPPKKGKAHVWNIIRSILDFDPEGKGTDLNLPLEYLAKVQKKKAATFLISDFQTQGYEKALKMAKQKHDLTAIYIRDPREKEMPDVGWIQLEDAESGEIMLADTGNAETRRRYQETCEQSYQTRLKTFRAMGVGVIEIDTERPLTGPIIRYFKMREKRR</sequence>
<dbReference type="Gene3D" id="3.40.50.410">
    <property type="entry name" value="von Willebrand factor, type A domain"/>
    <property type="match status" value="1"/>
</dbReference>
<dbReference type="EMBL" id="CP048620">
    <property type="protein sequence ID" value="QPJ65645.1"/>
    <property type="molecule type" value="Genomic_DNA"/>
</dbReference>
<feature type="domain" description="VWFA" evidence="1">
    <location>
        <begin position="101"/>
        <end position="265"/>
    </location>
</feature>
<organism evidence="2 3">
    <name type="scientific">Candidatus Nitrohelix vancouverensis</name>
    <dbReference type="NCBI Taxonomy" id="2705534"/>
    <lineage>
        <taxon>Bacteria</taxon>
        <taxon>Pseudomonadati</taxon>
        <taxon>Nitrospinota/Tectimicrobiota group</taxon>
        <taxon>Nitrospinota</taxon>
        <taxon>Nitrospinia</taxon>
        <taxon>Nitrospinales</taxon>
        <taxon>Nitrospinaceae</taxon>
        <taxon>Candidatus Nitrohelix</taxon>
    </lineage>
</organism>
<dbReference type="InterPro" id="IPR002035">
    <property type="entry name" value="VWF_A"/>
</dbReference>